<dbReference type="PROSITE" id="PS50042">
    <property type="entry name" value="CNMP_BINDING_3"/>
    <property type="match status" value="1"/>
</dbReference>
<feature type="transmembrane region" description="Helical" evidence="12">
    <location>
        <begin position="92"/>
        <end position="112"/>
    </location>
</feature>
<feature type="transmembrane region" description="Helical" evidence="12">
    <location>
        <begin position="336"/>
        <end position="361"/>
    </location>
</feature>
<gene>
    <name evidence="14" type="ORF">SPRG_08971</name>
</gene>
<feature type="transmembrane region" description="Helical" evidence="12">
    <location>
        <begin position="263"/>
        <end position="282"/>
    </location>
</feature>
<dbReference type="SUPFAM" id="SSF51206">
    <property type="entry name" value="cAMP-binding domain-like"/>
    <property type="match status" value="1"/>
</dbReference>
<keyword evidence="8 12" id="KW-1133">Transmembrane helix</keyword>
<evidence type="ECO:0000256" key="8">
    <source>
        <dbReference type="ARBA" id="ARBA00022989"/>
    </source>
</evidence>
<dbReference type="KEGG" id="spar:SPRG_08971"/>
<keyword evidence="15" id="KW-1185">Reference proteome</keyword>
<keyword evidence="3" id="KW-0633">Potassium transport</keyword>
<accession>A0A067CFX1</accession>
<name>A0A067CFX1_SAPPC</name>
<dbReference type="Pfam" id="PF00520">
    <property type="entry name" value="Ion_trans"/>
    <property type="match status" value="1"/>
</dbReference>
<evidence type="ECO:0000256" key="9">
    <source>
        <dbReference type="ARBA" id="ARBA00023065"/>
    </source>
</evidence>
<evidence type="ECO:0000256" key="1">
    <source>
        <dbReference type="ARBA" id="ARBA00004141"/>
    </source>
</evidence>
<organism evidence="14 15">
    <name type="scientific">Saprolegnia parasitica (strain CBS 223.65)</name>
    <dbReference type="NCBI Taxonomy" id="695850"/>
    <lineage>
        <taxon>Eukaryota</taxon>
        <taxon>Sar</taxon>
        <taxon>Stramenopiles</taxon>
        <taxon>Oomycota</taxon>
        <taxon>Saprolegniomycetes</taxon>
        <taxon>Saprolegniales</taxon>
        <taxon>Saprolegniaceae</taxon>
        <taxon>Saprolegnia</taxon>
    </lineage>
</organism>
<feature type="transmembrane region" description="Helical" evidence="12">
    <location>
        <begin position="132"/>
        <end position="151"/>
    </location>
</feature>
<keyword evidence="6" id="KW-0851">Voltage-gated channel</keyword>
<dbReference type="SUPFAM" id="SSF81324">
    <property type="entry name" value="Voltage-gated potassium channels"/>
    <property type="match status" value="1"/>
</dbReference>
<dbReference type="GO" id="GO:0042391">
    <property type="term" value="P:regulation of membrane potential"/>
    <property type="evidence" value="ECO:0007669"/>
    <property type="project" value="TreeGrafter"/>
</dbReference>
<evidence type="ECO:0000256" key="10">
    <source>
        <dbReference type="ARBA" id="ARBA00023136"/>
    </source>
</evidence>
<dbReference type="GeneID" id="24131170"/>
<dbReference type="InterPro" id="IPR014710">
    <property type="entry name" value="RmlC-like_jellyroll"/>
</dbReference>
<dbReference type="Proteomes" id="UP000030745">
    <property type="component" value="Unassembled WGS sequence"/>
</dbReference>
<evidence type="ECO:0000256" key="12">
    <source>
        <dbReference type="SAM" id="Phobius"/>
    </source>
</evidence>
<sequence length="618" mass="70182">MSVRQRDSTDKRASVVDIAALPMIPSDGDMLPPLEKQPSMRALLTPRHIVREAMSDRPDLSVAADDDKDTPAHWSVILPDSRFRRLWDPLQLVLLMYACVFSPYLTCFRLVPLEGYVAYYNLTAADLRANEQFIHTLDGVVNTLYGLDLLLSFRFAFVDAKSGNIVKRPERIAAHYVHGWFVFDLLVTIPWDQVVGVSTAKDAIILELIRIFRLARLTKILRLIKVRTSVSIYTLMAAQYGQIVEFLEDQTPMSRNMVVTLELLSTICLVAHYTACGFYMAARLNATYIENSWLATLNLLNASPFDLYIVSLYWAFTLMTTVGFGDIYPVTTQERVFTIGAMVISAGTYAYVIASMSSIVASMNVTQSRYYERLNEVNAYMKARDLPASLQLRTRKYYRYFLQRKTVYNEASILEDLPTNLKSEVTEHYIKVTIRDVAFFHDLPHGFTTEIAMHLKPTFFPPNSLVLSMGDAAGEMFIVSKGILHVALLHPETQQEFGIAYLYDGDHFGEMALLLEEQAKKRSANIRSKTYCELHGLEYTSLQLGLSRYPTVLDKLMGMAVSRQILLNNLQKTKVANMVFAMQKKVSDRKFQRMAAETQSRLVGKVFSRVSRASKGCY</sequence>
<dbReference type="Pfam" id="PF00027">
    <property type="entry name" value="cNMP_binding"/>
    <property type="match status" value="1"/>
</dbReference>
<protein>
    <recommendedName>
        <fullName evidence="13">Cyclic nucleotide-binding domain-containing protein</fullName>
    </recommendedName>
</protein>
<dbReference type="Gene3D" id="2.60.120.10">
    <property type="entry name" value="Jelly Rolls"/>
    <property type="match status" value="1"/>
</dbReference>
<evidence type="ECO:0000313" key="15">
    <source>
        <dbReference type="Proteomes" id="UP000030745"/>
    </source>
</evidence>
<dbReference type="PROSITE" id="PS00889">
    <property type="entry name" value="CNMP_BINDING_2"/>
    <property type="match status" value="1"/>
</dbReference>
<evidence type="ECO:0000256" key="3">
    <source>
        <dbReference type="ARBA" id="ARBA00022538"/>
    </source>
</evidence>
<dbReference type="GO" id="GO:0005249">
    <property type="term" value="F:voltage-gated potassium channel activity"/>
    <property type="evidence" value="ECO:0007669"/>
    <property type="project" value="InterPro"/>
</dbReference>
<dbReference type="PRINTS" id="PR01463">
    <property type="entry name" value="EAGCHANLFMLY"/>
</dbReference>
<dbReference type="RefSeq" id="XP_012203702.1">
    <property type="nucleotide sequence ID" value="XM_012348312.1"/>
</dbReference>
<dbReference type="InterPro" id="IPR005821">
    <property type="entry name" value="Ion_trans_dom"/>
</dbReference>
<evidence type="ECO:0000313" key="14">
    <source>
        <dbReference type="EMBL" id="KDO25672.1"/>
    </source>
</evidence>
<evidence type="ECO:0000259" key="13">
    <source>
        <dbReference type="PROSITE" id="PS50042"/>
    </source>
</evidence>
<dbReference type="OMA" id="WESFNVF"/>
<keyword evidence="7" id="KW-0630">Potassium</keyword>
<dbReference type="EMBL" id="KK583230">
    <property type="protein sequence ID" value="KDO25672.1"/>
    <property type="molecule type" value="Genomic_DNA"/>
</dbReference>
<dbReference type="PANTHER" id="PTHR10217">
    <property type="entry name" value="VOLTAGE AND LIGAND GATED POTASSIUM CHANNEL"/>
    <property type="match status" value="1"/>
</dbReference>
<evidence type="ECO:0000256" key="6">
    <source>
        <dbReference type="ARBA" id="ARBA00022882"/>
    </source>
</evidence>
<feature type="transmembrane region" description="Helical" evidence="12">
    <location>
        <begin position="294"/>
        <end position="316"/>
    </location>
</feature>
<dbReference type="GO" id="GO:0034702">
    <property type="term" value="C:monoatomic ion channel complex"/>
    <property type="evidence" value="ECO:0007669"/>
    <property type="project" value="UniProtKB-KW"/>
</dbReference>
<evidence type="ECO:0000256" key="2">
    <source>
        <dbReference type="ARBA" id="ARBA00022448"/>
    </source>
</evidence>
<keyword evidence="9" id="KW-0406">Ion transport</keyword>
<keyword evidence="11" id="KW-0407">Ion channel</keyword>
<dbReference type="PANTHER" id="PTHR10217:SF435">
    <property type="entry name" value="POTASSIUM VOLTAGE-GATED CHANNEL PROTEIN EAG"/>
    <property type="match status" value="1"/>
</dbReference>
<dbReference type="InterPro" id="IPR018488">
    <property type="entry name" value="cNMP-bd_CS"/>
</dbReference>
<dbReference type="GO" id="GO:0005886">
    <property type="term" value="C:plasma membrane"/>
    <property type="evidence" value="ECO:0007669"/>
    <property type="project" value="TreeGrafter"/>
</dbReference>
<dbReference type="InterPro" id="IPR050818">
    <property type="entry name" value="KCNH_animal-type"/>
</dbReference>
<dbReference type="CDD" id="cd00038">
    <property type="entry name" value="CAP_ED"/>
    <property type="match status" value="1"/>
</dbReference>
<dbReference type="InterPro" id="IPR003938">
    <property type="entry name" value="K_chnl_volt-dep_EAG/ELK/ERG"/>
</dbReference>
<keyword evidence="5" id="KW-0631">Potassium channel</keyword>
<evidence type="ECO:0000256" key="5">
    <source>
        <dbReference type="ARBA" id="ARBA00022826"/>
    </source>
</evidence>
<proteinExistence type="predicted"/>
<dbReference type="Gene3D" id="1.10.287.630">
    <property type="entry name" value="Helix hairpin bin"/>
    <property type="match status" value="1"/>
</dbReference>
<dbReference type="VEuPathDB" id="FungiDB:SPRG_08971"/>
<dbReference type="InterPro" id="IPR000595">
    <property type="entry name" value="cNMP-bd_dom"/>
</dbReference>
<evidence type="ECO:0000256" key="11">
    <source>
        <dbReference type="ARBA" id="ARBA00023303"/>
    </source>
</evidence>
<feature type="domain" description="Cyclic nucleotide-binding" evidence="13">
    <location>
        <begin position="439"/>
        <end position="563"/>
    </location>
</feature>
<dbReference type="InterPro" id="IPR018490">
    <property type="entry name" value="cNMP-bd_dom_sf"/>
</dbReference>
<reference evidence="14 15" key="1">
    <citation type="journal article" date="2013" name="PLoS Genet.">
        <title>Distinctive expansion of potential virulence genes in the genome of the oomycete fish pathogen Saprolegnia parasitica.</title>
        <authorList>
            <person name="Jiang R.H."/>
            <person name="de Bruijn I."/>
            <person name="Haas B.J."/>
            <person name="Belmonte R."/>
            <person name="Lobach L."/>
            <person name="Christie J."/>
            <person name="van den Ackerveken G."/>
            <person name="Bottin A."/>
            <person name="Bulone V."/>
            <person name="Diaz-Moreno S.M."/>
            <person name="Dumas B."/>
            <person name="Fan L."/>
            <person name="Gaulin E."/>
            <person name="Govers F."/>
            <person name="Grenville-Briggs L.J."/>
            <person name="Horner N.R."/>
            <person name="Levin J.Z."/>
            <person name="Mammella M."/>
            <person name="Meijer H.J."/>
            <person name="Morris P."/>
            <person name="Nusbaum C."/>
            <person name="Oome S."/>
            <person name="Phillips A.J."/>
            <person name="van Rooyen D."/>
            <person name="Rzeszutek E."/>
            <person name="Saraiva M."/>
            <person name="Secombes C.J."/>
            <person name="Seidl M.F."/>
            <person name="Snel B."/>
            <person name="Stassen J.H."/>
            <person name="Sykes S."/>
            <person name="Tripathy S."/>
            <person name="van den Berg H."/>
            <person name="Vega-Arreguin J.C."/>
            <person name="Wawra S."/>
            <person name="Young S.K."/>
            <person name="Zeng Q."/>
            <person name="Dieguez-Uribeondo J."/>
            <person name="Russ C."/>
            <person name="Tyler B.M."/>
            <person name="van West P."/>
        </authorList>
    </citation>
    <scope>NUCLEOTIDE SEQUENCE [LARGE SCALE GENOMIC DNA]</scope>
    <source>
        <strain evidence="14 15">CBS 223.65</strain>
    </source>
</reference>
<evidence type="ECO:0000256" key="4">
    <source>
        <dbReference type="ARBA" id="ARBA00022692"/>
    </source>
</evidence>
<keyword evidence="10 12" id="KW-0472">Membrane</keyword>
<dbReference type="AlphaFoldDB" id="A0A067CFX1"/>
<dbReference type="OrthoDB" id="432483at2759"/>
<keyword evidence="4 12" id="KW-0812">Transmembrane</keyword>
<dbReference type="SMART" id="SM00100">
    <property type="entry name" value="cNMP"/>
    <property type="match status" value="1"/>
</dbReference>
<evidence type="ECO:0000256" key="7">
    <source>
        <dbReference type="ARBA" id="ARBA00022958"/>
    </source>
</evidence>
<dbReference type="Gene3D" id="1.10.287.70">
    <property type="match status" value="1"/>
</dbReference>
<comment type="subcellular location">
    <subcellularLocation>
        <location evidence="1">Membrane</location>
        <topology evidence="1">Multi-pass membrane protein</topology>
    </subcellularLocation>
</comment>
<keyword evidence="2" id="KW-0813">Transport</keyword>